<dbReference type="EMBL" id="JBHSXN010000001">
    <property type="protein sequence ID" value="MFC6952384.1"/>
    <property type="molecule type" value="Genomic_DNA"/>
</dbReference>
<protein>
    <submittedName>
        <fullName evidence="1">Uncharacterized protein</fullName>
    </submittedName>
</protein>
<comment type="caution">
    <text evidence="1">The sequence shown here is derived from an EMBL/GenBank/DDBJ whole genome shotgun (WGS) entry which is preliminary data.</text>
</comment>
<proteinExistence type="predicted"/>
<sequence length="121" mass="12873">MRGLTRVSCCLLVVLATAGCLTAGGVSNDDATERALDAEEASITERFENASCVESWSLTSYVGIDEEATVLNRTADGVYVNVTHPLSYATDDEEADVATDATYLVTENETRRVSGTNVSPC</sequence>
<accession>A0ABD5VAC0</accession>
<gene>
    <name evidence="1" type="ORF">ACFQGB_05875</name>
</gene>
<dbReference type="PROSITE" id="PS51257">
    <property type="entry name" value="PROKAR_LIPOPROTEIN"/>
    <property type="match status" value="1"/>
</dbReference>
<evidence type="ECO:0000313" key="2">
    <source>
        <dbReference type="Proteomes" id="UP001596395"/>
    </source>
</evidence>
<evidence type="ECO:0000313" key="1">
    <source>
        <dbReference type="EMBL" id="MFC6952384.1"/>
    </source>
</evidence>
<name>A0ABD5VAC0_9EURY</name>
<dbReference type="AlphaFoldDB" id="A0ABD5VAC0"/>
<dbReference type="RefSeq" id="WP_336349365.1">
    <property type="nucleotide sequence ID" value="NZ_JAZAQL010000001.1"/>
</dbReference>
<organism evidence="1 2">
    <name type="scientific">Halorubellus litoreus</name>
    <dbReference type="NCBI Taxonomy" id="755308"/>
    <lineage>
        <taxon>Archaea</taxon>
        <taxon>Methanobacteriati</taxon>
        <taxon>Methanobacteriota</taxon>
        <taxon>Stenosarchaea group</taxon>
        <taxon>Halobacteria</taxon>
        <taxon>Halobacteriales</taxon>
        <taxon>Halorubellaceae</taxon>
        <taxon>Halorubellus</taxon>
    </lineage>
</organism>
<reference evidence="1 2" key="1">
    <citation type="journal article" date="2019" name="Int. J. Syst. Evol. Microbiol.">
        <title>The Global Catalogue of Microorganisms (GCM) 10K type strain sequencing project: providing services to taxonomists for standard genome sequencing and annotation.</title>
        <authorList>
            <consortium name="The Broad Institute Genomics Platform"/>
            <consortium name="The Broad Institute Genome Sequencing Center for Infectious Disease"/>
            <person name="Wu L."/>
            <person name="Ma J."/>
        </authorList>
    </citation>
    <scope>NUCLEOTIDE SEQUENCE [LARGE SCALE GENOMIC DNA]</scope>
    <source>
        <strain evidence="1 2">GX26</strain>
    </source>
</reference>
<keyword evidence="2" id="KW-1185">Reference proteome</keyword>
<dbReference type="Proteomes" id="UP001596395">
    <property type="component" value="Unassembled WGS sequence"/>
</dbReference>